<protein>
    <submittedName>
        <fullName evidence="6">Protein Jumonji isoform X2</fullName>
    </submittedName>
</protein>
<feature type="domain" description="JmjC" evidence="4">
    <location>
        <begin position="357"/>
        <end position="511"/>
    </location>
</feature>
<dbReference type="SMART" id="SM01014">
    <property type="entry name" value="ARID"/>
    <property type="match status" value="1"/>
</dbReference>
<evidence type="ECO:0000313" key="6">
    <source>
        <dbReference type="RefSeq" id="XP_065647314.1"/>
    </source>
</evidence>
<evidence type="ECO:0000313" key="5">
    <source>
        <dbReference type="Proteomes" id="UP001652625"/>
    </source>
</evidence>
<proteinExistence type="predicted"/>
<evidence type="ECO:0000256" key="1">
    <source>
        <dbReference type="ARBA" id="ARBA00004123"/>
    </source>
</evidence>
<organism evidence="5 6">
    <name type="scientific">Hydra vulgaris</name>
    <name type="common">Hydra</name>
    <name type="synonym">Hydra attenuata</name>
    <dbReference type="NCBI Taxonomy" id="6087"/>
    <lineage>
        <taxon>Eukaryota</taxon>
        <taxon>Metazoa</taxon>
        <taxon>Cnidaria</taxon>
        <taxon>Hydrozoa</taxon>
        <taxon>Hydroidolina</taxon>
        <taxon>Anthoathecata</taxon>
        <taxon>Aplanulata</taxon>
        <taxon>Hydridae</taxon>
        <taxon>Hydra</taxon>
    </lineage>
</organism>
<dbReference type="PROSITE" id="PS51184">
    <property type="entry name" value="JMJC"/>
    <property type="match status" value="1"/>
</dbReference>
<dbReference type="SMART" id="SM00558">
    <property type="entry name" value="JmjC"/>
    <property type="match status" value="1"/>
</dbReference>
<dbReference type="Gene3D" id="2.60.120.650">
    <property type="entry name" value="Cupin"/>
    <property type="match status" value="1"/>
</dbReference>
<dbReference type="RefSeq" id="XP_065647314.1">
    <property type="nucleotide sequence ID" value="XM_065791242.1"/>
</dbReference>
<keyword evidence="5" id="KW-1185">Reference proteome</keyword>
<dbReference type="Proteomes" id="UP001652625">
    <property type="component" value="Chromosome 02"/>
</dbReference>
<name>A0ABM4BEC7_HYDVU</name>
<dbReference type="Pfam" id="PF02373">
    <property type="entry name" value="JmjC"/>
    <property type="match status" value="1"/>
</dbReference>
<evidence type="ECO:0000259" key="4">
    <source>
        <dbReference type="PROSITE" id="PS51184"/>
    </source>
</evidence>
<dbReference type="SUPFAM" id="SSF46774">
    <property type="entry name" value="ARID-like"/>
    <property type="match status" value="1"/>
</dbReference>
<dbReference type="PROSITE" id="PS51011">
    <property type="entry name" value="ARID"/>
    <property type="match status" value="1"/>
</dbReference>
<dbReference type="SUPFAM" id="SSF51197">
    <property type="entry name" value="Clavaminate synthase-like"/>
    <property type="match status" value="1"/>
</dbReference>
<dbReference type="PANTHER" id="PTHR10694">
    <property type="entry name" value="LYSINE-SPECIFIC DEMETHYLASE"/>
    <property type="match status" value="1"/>
</dbReference>
<dbReference type="CDD" id="cd16870">
    <property type="entry name" value="ARID_JARD2"/>
    <property type="match status" value="1"/>
</dbReference>
<dbReference type="InterPro" id="IPR001606">
    <property type="entry name" value="ARID_dom"/>
</dbReference>
<dbReference type="PANTHER" id="PTHR10694:SF113">
    <property type="entry name" value="PROTEIN JUMONJI"/>
    <property type="match status" value="1"/>
</dbReference>
<evidence type="ECO:0000256" key="2">
    <source>
        <dbReference type="ARBA" id="ARBA00023242"/>
    </source>
</evidence>
<dbReference type="Pfam" id="PF01388">
    <property type="entry name" value="ARID"/>
    <property type="match status" value="1"/>
</dbReference>
<comment type="subcellular location">
    <subcellularLocation>
        <location evidence="1">Nucleus</location>
    </subcellularLocation>
</comment>
<feature type="domain" description="ARID" evidence="3">
    <location>
        <begin position="180"/>
        <end position="271"/>
    </location>
</feature>
<dbReference type="SMART" id="SM00501">
    <property type="entry name" value="BRIGHT"/>
    <property type="match status" value="1"/>
</dbReference>
<sequence length="644" mass="73580">MKNAKRKGENIKTTAKKLKLPQYAQRKFASVIPSSPKATSSSPQSTTLLKVEDFIDFLCMRGSPIMPQELEKFAIQENCVWDDNFEEQEKPLGLIKFPEKKSDDFCFSDNQVSLLKAPVFYATIEELNHFFDFVQNKVDNEMKGIFSIIPSENFIALSYADEKIKFVTKTTHVHRLKIMNCDSSVKLECIKRQLVKENIVFSNIPKIGSCELDLPLLCDTVELFGGLETASNLHWKSIADHLNIPKNVGKRISKLEDVYLKYVLPFTVLPSSEKLKFCEIVSADTQFFISLPNEIENKKSISVNNFQRVATNIKNMYLCNESSSEDIETLFWKHVSDGNRHIAALSASICCTQVPLSRNVPSNTTLNLQEMYSAKDSILKHVGKIKDLTVPRLLYESLFSTSKWTLQSNHFNTLSYIRFGSDKIWYVVPVNYTSHFEEILFKMNGCLLEPSELILKGIPIVRCLQKAGQYVVVSGGCYFLTISTGYCSSEIVNFATDSWFTSKYFCTWEPSLSNCLPIKVLLSFVKDNLKNNIPGYISDMFREKLFKFKELLEITQKSVRKAGISKGNSSLKWKDIVTCQSCGALCFPFYGRFRENKKIVFCIIETLNMIESGELSASNIFFELLVSIYEIERILRRFNNLNDI</sequence>
<dbReference type="InterPro" id="IPR003347">
    <property type="entry name" value="JmjC_dom"/>
</dbReference>
<keyword evidence="2" id="KW-0539">Nucleus</keyword>
<dbReference type="Gene3D" id="1.10.150.60">
    <property type="entry name" value="ARID DNA-binding domain"/>
    <property type="match status" value="1"/>
</dbReference>
<reference evidence="6" key="2">
    <citation type="submission" date="2025-08" db="UniProtKB">
        <authorList>
            <consortium name="RefSeq"/>
        </authorList>
    </citation>
    <scope>IDENTIFICATION</scope>
</reference>
<dbReference type="GeneID" id="105845795"/>
<evidence type="ECO:0000259" key="3">
    <source>
        <dbReference type="PROSITE" id="PS51011"/>
    </source>
</evidence>
<reference evidence="5" key="1">
    <citation type="submission" date="2025-05" db="UniProtKB">
        <authorList>
            <consortium name="RefSeq"/>
        </authorList>
    </citation>
    <scope>NUCLEOTIDE SEQUENCE [LARGE SCALE GENOMIC DNA]</scope>
</reference>
<dbReference type="InterPro" id="IPR036431">
    <property type="entry name" value="ARID_dom_sf"/>
</dbReference>
<gene>
    <name evidence="6" type="primary">LOC105845795</name>
</gene>
<accession>A0ABM4BEC7</accession>